<feature type="transmembrane region" description="Helical" evidence="5">
    <location>
        <begin position="16"/>
        <end position="38"/>
    </location>
</feature>
<protein>
    <recommendedName>
        <fullName evidence="6">ABC transmembrane type-1 domain-containing protein</fullName>
    </recommendedName>
</protein>
<evidence type="ECO:0000256" key="5">
    <source>
        <dbReference type="SAM" id="Phobius"/>
    </source>
</evidence>
<dbReference type="GO" id="GO:0005524">
    <property type="term" value="F:ATP binding"/>
    <property type="evidence" value="ECO:0007669"/>
    <property type="project" value="InterPro"/>
</dbReference>
<accession>A0A0B4EUX0</accession>
<dbReference type="InterPro" id="IPR036640">
    <property type="entry name" value="ABC1_TM_sf"/>
</dbReference>
<dbReference type="EMBL" id="AUZI01000021">
    <property type="protein sequence ID" value="KID48684.1"/>
    <property type="molecule type" value="Genomic_DNA"/>
</dbReference>
<feature type="domain" description="ABC transmembrane type-1" evidence="6">
    <location>
        <begin position="20"/>
        <end position="107"/>
    </location>
</feature>
<evidence type="ECO:0000256" key="2">
    <source>
        <dbReference type="ARBA" id="ARBA00022692"/>
    </source>
</evidence>
<organism evidence="7 8">
    <name type="scientific">Fusobacterium necrophorum subsp. funduliforme B35</name>
    <dbReference type="NCBI Taxonomy" id="1226633"/>
    <lineage>
        <taxon>Bacteria</taxon>
        <taxon>Fusobacteriati</taxon>
        <taxon>Fusobacteriota</taxon>
        <taxon>Fusobacteriia</taxon>
        <taxon>Fusobacteriales</taxon>
        <taxon>Fusobacteriaceae</taxon>
        <taxon>Fusobacterium</taxon>
    </lineage>
</organism>
<dbReference type="Proteomes" id="UP000031184">
    <property type="component" value="Unassembled WGS sequence"/>
</dbReference>
<evidence type="ECO:0000313" key="7">
    <source>
        <dbReference type="EMBL" id="KID48684.1"/>
    </source>
</evidence>
<dbReference type="Gene3D" id="1.20.1560.10">
    <property type="entry name" value="ABC transporter type 1, transmembrane domain"/>
    <property type="match status" value="1"/>
</dbReference>
<name>A0A0B4EUX0_9FUSO</name>
<evidence type="ECO:0000256" key="3">
    <source>
        <dbReference type="ARBA" id="ARBA00022989"/>
    </source>
</evidence>
<comment type="caution">
    <text evidence="7">The sequence shown here is derived from an EMBL/GenBank/DDBJ whole genome shotgun (WGS) entry which is preliminary data.</text>
</comment>
<evidence type="ECO:0000256" key="1">
    <source>
        <dbReference type="ARBA" id="ARBA00004651"/>
    </source>
</evidence>
<keyword evidence="2 5" id="KW-0812">Transmembrane</keyword>
<dbReference type="PATRIC" id="fig|1226633.4.peg.1624"/>
<dbReference type="SUPFAM" id="SSF90123">
    <property type="entry name" value="ABC transporter transmembrane region"/>
    <property type="match status" value="1"/>
</dbReference>
<evidence type="ECO:0000313" key="8">
    <source>
        <dbReference type="Proteomes" id="UP000031184"/>
    </source>
</evidence>
<proteinExistence type="predicted"/>
<evidence type="ECO:0000256" key="4">
    <source>
        <dbReference type="ARBA" id="ARBA00023136"/>
    </source>
</evidence>
<gene>
    <name evidence="7" type="ORF">C095_08070</name>
</gene>
<dbReference type="GO" id="GO:0140359">
    <property type="term" value="F:ABC-type transporter activity"/>
    <property type="evidence" value="ECO:0007669"/>
    <property type="project" value="InterPro"/>
</dbReference>
<sequence>MKMYQKLKQYASEKIGYAYLSIFLSFLASLFLLLPYWLFWKFLKELILFQNIQNVQYYAKGIVIFMVIYGILYFFSLWCSHLLAFRLETNLRKEGIKHLLDASFSFLIKILPEKFENSLMTMLRKHI</sequence>
<feature type="transmembrane region" description="Helical" evidence="5">
    <location>
        <begin position="58"/>
        <end position="84"/>
    </location>
</feature>
<reference evidence="7 8" key="1">
    <citation type="submission" date="2013-08" db="EMBL/GenBank/DDBJ databases">
        <title>An opportunistic ruminal bacterium that causes liver abscesses in cattle.</title>
        <authorList>
            <person name="Benahmed F.H."/>
            <person name="Rasmussen M."/>
            <person name="Harbottle H."/>
            <person name="Soppet D."/>
            <person name="Nagaraja T.G."/>
            <person name="Davidson M."/>
        </authorList>
    </citation>
    <scope>NUCLEOTIDE SEQUENCE [LARGE SCALE GENOMIC DNA]</scope>
    <source>
        <strain evidence="7 8">B35</strain>
    </source>
</reference>
<evidence type="ECO:0000259" key="6">
    <source>
        <dbReference type="PROSITE" id="PS50929"/>
    </source>
</evidence>
<keyword evidence="4 5" id="KW-0472">Membrane</keyword>
<dbReference type="PROSITE" id="PS50929">
    <property type="entry name" value="ABC_TM1F"/>
    <property type="match status" value="1"/>
</dbReference>
<keyword evidence="3 5" id="KW-1133">Transmembrane helix</keyword>
<comment type="subcellular location">
    <subcellularLocation>
        <location evidence="1">Cell membrane</location>
        <topology evidence="1">Multi-pass membrane protein</topology>
    </subcellularLocation>
</comment>
<dbReference type="InterPro" id="IPR011527">
    <property type="entry name" value="ABC1_TM_dom"/>
</dbReference>
<dbReference type="GO" id="GO:0005886">
    <property type="term" value="C:plasma membrane"/>
    <property type="evidence" value="ECO:0007669"/>
    <property type="project" value="UniProtKB-SubCell"/>
</dbReference>
<dbReference type="AlphaFoldDB" id="A0A0B4EUX0"/>